<accession>A0A392T0Z3</accession>
<organism evidence="2 3">
    <name type="scientific">Trifolium medium</name>
    <dbReference type="NCBI Taxonomy" id="97028"/>
    <lineage>
        <taxon>Eukaryota</taxon>
        <taxon>Viridiplantae</taxon>
        <taxon>Streptophyta</taxon>
        <taxon>Embryophyta</taxon>
        <taxon>Tracheophyta</taxon>
        <taxon>Spermatophyta</taxon>
        <taxon>Magnoliopsida</taxon>
        <taxon>eudicotyledons</taxon>
        <taxon>Gunneridae</taxon>
        <taxon>Pentapetalae</taxon>
        <taxon>rosids</taxon>
        <taxon>fabids</taxon>
        <taxon>Fabales</taxon>
        <taxon>Fabaceae</taxon>
        <taxon>Papilionoideae</taxon>
        <taxon>50 kb inversion clade</taxon>
        <taxon>NPAAA clade</taxon>
        <taxon>Hologalegina</taxon>
        <taxon>IRL clade</taxon>
        <taxon>Trifolieae</taxon>
        <taxon>Trifolium</taxon>
    </lineage>
</organism>
<keyword evidence="3" id="KW-1185">Reference proteome</keyword>
<feature type="region of interest" description="Disordered" evidence="1">
    <location>
        <begin position="27"/>
        <end position="48"/>
    </location>
</feature>
<evidence type="ECO:0000313" key="2">
    <source>
        <dbReference type="EMBL" id="MCI53830.1"/>
    </source>
</evidence>
<dbReference type="EMBL" id="LXQA010469568">
    <property type="protein sequence ID" value="MCI53830.1"/>
    <property type="molecule type" value="Genomic_DNA"/>
</dbReference>
<sequence>DAGVLFLRAAQQDWRVAPKQSIRLGDSSGNCASRRQGWRVTPASAKES</sequence>
<dbReference type="Proteomes" id="UP000265520">
    <property type="component" value="Unassembled WGS sequence"/>
</dbReference>
<dbReference type="AlphaFoldDB" id="A0A392T0Z3"/>
<name>A0A392T0Z3_9FABA</name>
<proteinExistence type="predicted"/>
<comment type="caution">
    <text evidence="2">The sequence shown here is derived from an EMBL/GenBank/DDBJ whole genome shotgun (WGS) entry which is preliminary data.</text>
</comment>
<evidence type="ECO:0000256" key="1">
    <source>
        <dbReference type="SAM" id="MobiDB-lite"/>
    </source>
</evidence>
<evidence type="ECO:0000313" key="3">
    <source>
        <dbReference type="Proteomes" id="UP000265520"/>
    </source>
</evidence>
<protein>
    <submittedName>
        <fullName evidence="2">Uncharacterized protein</fullName>
    </submittedName>
</protein>
<feature type="non-terminal residue" evidence="2">
    <location>
        <position position="1"/>
    </location>
</feature>
<reference evidence="2 3" key="1">
    <citation type="journal article" date="2018" name="Front. Plant Sci.">
        <title>Red Clover (Trifolium pratense) and Zigzag Clover (T. medium) - A Picture of Genomic Similarities and Differences.</title>
        <authorList>
            <person name="Dluhosova J."/>
            <person name="Istvanek J."/>
            <person name="Nedelnik J."/>
            <person name="Repkova J."/>
        </authorList>
    </citation>
    <scope>NUCLEOTIDE SEQUENCE [LARGE SCALE GENOMIC DNA]</scope>
    <source>
        <strain evidence="3">cv. 10/8</strain>
        <tissue evidence="2">Leaf</tissue>
    </source>
</reference>